<dbReference type="PANTHER" id="PTHR42058">
    <property type="entry name" value="G_PROTEIN_RECEP_F2_4 DOMAIN-CONTAINING PROTEIN"/>
    <property type="match status" value="1"/>
</dbReference>
<sequence>MTLNGSACPAPFLLEALYPREGGYIPGRYCKAFDSASCCLPCPVTNWRYPDEYQNELDIPGWIAVVVLVLVVWLLLTFLLLHPDDTWRHYLSTTPLLGFVLVSLAFIIPLNQEVNHCYDAITPNDWRSDTRCAFTGILLMLGVWIVVISCFFRSVSLYLHLCWEVDLGQIFMYTSLTTTIVGSIALVILLVGVSGISYQVGKTCYISIPHSKATFWGPMMAVAALSIILQTMIIAFCVYTVVRPVYDSWIASRYSSDEESIISYTAFSARQASRRVLRILRMQWRAIAIVVLVLIHVVFMAIAFQTLHLPEHYSLAEVRPWFQCLINSNGDKNECLSYAKHLGPSRVMCIVALSIVSSCGIWGPVCCVRSTMAIGWIELFRGQQPTEQTPSPGHSENPDIETLIDSDSHQLAVVSPGGKIELR</sequence>
<name>A0A1L9RTF8_ASPWE</name>
<dbReference type="OrthoDB" id="26203at2759"/>
<feature type="transmembrane region" description="Helical" evidence="1">
    <location>
        <begin position="59"/>
        <end position="81"/>
    </location>
</feature>
<feature type="transmembrane region" description="Helical" evidence="1">
    <location>
        <begin position="171"/>
        <end position="196"/>
    </location>
</feature>
<dbReference type="VEuPathDB" id="FungiDB:ASPWEDRAFT_105538"/>
<accession>A0A1L9RTF8</accession>
<keyword evidence="1" id="KW-1133">Transmembrane helix</keyword>
<keyword evidence="1" id="KW-0472">Membrane</keyword>
<keyword evidence="1" id="KW-0812">Transmembrane</keyword>
<dbReference type="RefSeq" id="XP_040691763.1">
    <property type="nucleotide sequence ID" value="XM_040827736.1"/>
</dbReference>
<feature type="transmembrane region" description="Helical" evidence="1">
    <location>
        <begin position="133"/>
        <end position="159"/>
    </location>
</feature>
<organism evidence="2 3">
    <name type="scientific">Aspergillus wentii DTO 134E9</name>
    <dbReference type="NCBI Taxonomy" id="1073089"/>
    <lineage>
        <taxon>Eukaryota</taxon>
        <taxon>Fungi</taxon>
        <taxon>Dikarya</taxon>
        <taxon>Ascomycota</taxon>
        <taxon>Pezizomycotina</taxon>
        <taxon>Eurotiomycetes</taxon>
        <taxon>Eurotiomycetidae</taxon>
        <taxon>Eurotiales</taxon>
        <taxon>Aspergillaceae</taxon>
        <taxon>Aspergillus</taxon>
        <taxon>Aspergillus subgen. Cremei</taxon>
    </lineage>
</organism>
<evidence type="ECO:0008006" key="4">
    <source>
        <dbReference type="Google" id="ProtNLM"/>
    </source>
</evidence>
<dbReference type="AlphaFoldDB" id="A0A1L9RTF8"/>
<evidence type="ECO:0000256" key="1">
    <source>
        <dbReference type="SAM" id="Phobius"/>
    </source>
</evidence>
<feature type="transmembrane region" description="Helical" evidence="1">
    <location>
        <begin position="90"/>
        <end position="110"/>
    </location>
</feature>
<keyword evidence="3" id="KW-1185">Reference proteome</keyword>
<feature type="transmembrane region" description="Helical" evidence="1">
    <location>
        <begin position="284"/>
        <end position="304"/>
    </location>
</feature>
<gene>
    <name evidence="2" type="ORF">ASPWEDRAFT_105538</name>
</gene>
<feature type="transmembrane region" description="Helical" evidence="1">
    <location>
        <begin position="216"/>
        <end position="242"/>
    </location>
</feature>
<evidence type="ECO:0000313" key="3">
    <source>
        <dbReference type="Proteomes" id="UP000184383"/>
    </source>
</evidence>
<dbReference type="PANTHER" id="PTHR42058:SF1">
    <property type="entry name" value="G-PROTEIN COUPLED RECEPTORS FAMILY 2 PROFILE 2 DOMAIN-CONTAINING PROTEIN"/>
    <property type="match status" value="1"/>
</dbReference>
<dbReference type="EMBL" id="KV878210">
    <property type="protein sequence ID" value="OJJ38087.1"/>
    <property type="molecule type" value="Genomic_DNA"/>
</dbReference>
<reference evidence="3" key="1">
    <citation type="journal article" date="2017" name="Genome Biol.">
        <title>Comparative genomics reveals high biological diversity and specific adaptations in the industrially and medically important fungal genus Aspergillus.</title>
        <authorList>
            <person name="de Vries R.P."/>
            <person name="Riley R."/>
            <person name="Wiebenga A."/>
            <person name="Aguilar-Osorio G."/>
            <person name="Amillis S."/>
            <person name="Uchima C.A."/>
            <person name="Anderluh G."/>
            <person name="Asadollahi M."/>
            <person name="Askin M."/>
            <person name="Barry K."/>
            <person name="Battaglia E."/>
            <person name="Bayram O."/>
            <person name="Benocci T."/>
            <person name="Braus-Stromeyer S.A."/>
            <person name="Caldana C."/>
            <person name="Canovas D."/>
            <person name="Cerqueira G.C."/>
            <person name="Chen F."/>
            <person name="Chen W."/>
            <person name="Choi C."/>
            <person name="Clum A."/>
            <person name="Dos Santos R.A."/>
            <person name="Damasio A.R."/>
            <person name="Diallinas G."/>
            <person name="Emri T."/>
            <person name="Fekete E."/>
            <person name="Flipphi M."/>
            <person name="Freyberg S."/>
            <person name="Gallo A."/>
            <person name="Gournas C."/>
            <person name="Habgood R."/>
            <person name="Hainaut M."/>
            <person name="Harispe M.L."/>
            <person name="Henrissat B."/>
            <person name="Hilden K.S."/>
            <person name="Hope R."/>
            <person name="Hossain A."/>
            <person name="Karabika E."/>
            <person name="Karaffa L."/>
            <person name="Karanyi Z."/>
            <person name="Krasevec N."/>
            <person name="Kuo A."/>
            <person name="Kusch H."/>
            <person name="LaButti K."/>
            <person name="Lagendijk E.L."/>
            <person name="Lapidus A."/>
            <person name="Levasseur A."/>
            <person name="Lindquist E."/>
            <person name="Lipzen A."/>
            <person name="Logrieco A.F."/>
            <person name="MacCabe A."/>
            <person name="Maekelae M.R."/>
            <person name="Malavazi I."/>
            <person name="Melin P."/>
            <person name="Meyer V."/>
            <person name="Mielnichuk N."/>
            <person name="Miskei M."/>
            <person name="Molnar A.P."/>
            <person name="Mule G."/>
            <person name="Ngan C.Y."/>
            <person name="Orejas M."/>
            <person name="Orosz E."/>
            <person name="Ouedraogo J.P."/>
            <person name="Overkamp K.M."/>
            <person name="Park H.-S."/>
            <person name="Perrone G."/>
            <person name="Piumi F."/>
            <person name="Punt P.J."/>
            <person name="Ram A.F."/>
            <person name="Ramon A."/>
            <person name="Rauscher S."/>
            <person name="Record E."/>
            <person name="Riano-Pachon D.M."/>
            <person name="Robert V."/>
            <person name="Roehrig J."/>
            <person name="Ruller R."/>
            <person name="Salamov A."/>
            <person name="Salih N.S."/>
            <person name="Samson R.A."/>
            <person name="Sandor E."/>
            <person name="Sanguinetti M."/>
            <person name="Schuetze T."/>
            <person name="Sepcic K."/>
            <person name="Shelest E."/>
            <person name="Sherlock G."/>
            <person name="Sophianopoulou V."/>
            <person name="Squina F.M."/>
            <person name="Sun H."/>
            <person name="Susca A."/>
            <person name="Todd R.B."/>
            <person name="Tsang A."/>
            <person name="Unkles S.E."/>
            <person name="van de Wiele N."/>
            <person name="van Rossen-Uffink D."/>
            <person name="Oliveira J.V."/>
            <person name="Vesth T.C."/>
            <person name="Visser J."/>
            <person name="Yu J.-H."/>
            <person name="Zhou M."/>
            <person name="Andersen M.R."/>
            <person name="Archer D.B."/>
            <person name="Baker S.E."/>
            <person name="Benoit I."/>
            <person name="Brakhage A.A."/>
            <person name="Braus G.H."/>
            <person name="Fischer R."/>
            <person name="Frisvad J.C."/>
            <person name="Goldman G.H."/>
            <person name="Houbraken J."/>
            <person name="Oakley B."/>
            <person name="Pocsi I."/>
            <person name="Scazzocchio C."/>
            <person name="Seiboth B."/>
            <person name="vanKuyk P.A."/>
            <person name="Wortman J."/>
            <person name="Dyer P.S."/>
            <person name="Grigoriev I.V."/>
        </authorList>
    </citation>
    <scope>NUCLEOTIDE SEQUENCE [LARGE SCALE GENOMIC DNA]</scope>
    <source>
        <strain evidence="3">DTO 134E9</strain>
    </source>
</reference>
<proteinExistence type="predicted"/>
<dbReference type="Proteomes" id="UP000184383">
    <property type="component" value="Unassembled WGS sequence"/>
</dbReference>
<protein>
    <recommendedName>
        <fullName evidence="4">G-protein coupled receptors family 2 profile 2 domain-containing protein</fullName>
    </recommendedName>
</protein>
<dbReference type="InterPro" id="IPR053247">
    <property type="entry name" value="GPCR_GPR1/git3-like"/>
</dbReference>
<evidence type="ECO:0000313" key="2">
    <source>
        <dbReference type="EMBL" id="OJJ38087.1"/>
    </source>
</evidence>
<dbReference type="GeneID" id="63743584"/>
<dbReference type="STRING" id="1073089.A0A1L9RTF8"/>